<reference evidence="4 5" key="1">
    <citation type="journal article" date="2020" name="Nat. Food">
        <title>A phased Vanilla planifolia genome enables genetic improvement of flavour and production.</title>
        <authorList>
            <person name="Hasing T."/>
            <person name="Tang H."/>
            <person name="Brym M."/>
            <person name="Khazi F."/>
            <person name="Huang T."/>
            <person name="Chambers A.H."/>
        </authorList>
    </citation>
    <scope>NUCLEOTIDE SEQUENCE [LARGE SCALE GENOMIC DNA]</scope>
    <source>
        <tissue evidence="4">Leaf</tissue>
    </source>
</reference>
<evidence type="ECO:0000256" key="1">
    <source>
        <dbReference type="ARBA" id="ARBA00005995"/>
    </source>
</evidence>
<gene>
    <name evidence="4" type="ORF">HPP92_013999</name>
</gene>
<accession>A0A835QMJ1</accession>
<proteinExistence type="inferred from homology"/>
<dbReference type="OrthoDB" id="5046242at2759"/>
<comment type="caution">
    <text evidence="4">The sequence shown here is derived from an EMBL/GenBank/DDBJ whole genome shotgun (WGS) entry which is preliminary data.</text>
</comment>
<comment type="similarity">
    <text evidence="1">Belongs to the flavin monoamine oxidase family.</text>
</comment>
<dbReference type="PANTHER" id="PTHR10742:SF410">
    <property type="entry name" value="LYSINE-SPECIFIC HISTONE DEMETHYLASE 2"/>
    <property type="match status" value="1"/>
</dbReference>
<sequence length="243" mass="26891">MDWHFANLEYGCAAPLKEVSLPYWNQDDVYGGFGGAHCMIKGGYGTVLDHLFKGIDVRLNHVITEISYEVSDLNEIDGRPKKVRVRTSAGEEFSADAVLITVPLGCLKANTIRFSPALPDWKESSIQRLGFGVLNKVVLEFPNVFWEETVDYFGATAEDSNSRGHCFMFWNVKKTVGAPVLIALVVGKAAVYGQNISSEDHINHALMVLRKLFGESSVPDPVAYVVTNWGLDPFSRGHTPLLQ</sequence>
<dbReference type="Gene3D" id="3.90.660.10">
    <property type="match status" value="1"/>
</dbReference>
<evidence type="ECO:0000313" key="5">
    <source>
        <dbReference type="Proteomes" id="UP000639772"/>
    </source>
</evidence>
<dbReference type="InterPro" id="IPR002937">
    <property type="entry name" value="Amino_oxidase"/>
</dbReference>
<evidence type="ECO:0000256" key="2">
    <source>
        <dbReference type="ARBA" id="ARBA00022946"/>
    </source>
</evidence>
<dbReference type="InterPro" id="IPR050281">
    <property type="entry name" value="Flavin_monoamine_oxidase"/>
</dbReference>
<dbReference type="PANTHER" id="PTHR10742">
    <property type="entry name" value="FLAVIN MONOAMINE OXIDASE"/>
    <property type="match status" value="1"/>
</dbReference>
<dbReference type="Gene3D" id="3.50.50.60">
    <property type="entry name" value="FAD/NAD(P)-binding domain"/>
    <property type="match status" value="1"/>
</dbReference>
<name>A0A835QMJ1_VANPL</name>
<evidence type="ECO:0000259" key="3">
    <source>
        <dbReference type="Pfam" id="PF01593"/>
    </source>
</evidence>
<dbReference type="SUPFAM" id="SSF54373">
    <property type="entry name" value="FAD-linked reductases, C-terminal domain"/>
    <property type="match status" value="1"/>
</dbReference>
<evidence type="ECO:0000313" key="4">
    <source>
        <dbReference type="EMBL" id="KAG0474313.1"/>
    </source>
</evidence>
<dbReference type="InterPro" id="IPR036188">
    <property type="entry name" value="FAD/NAD-bd_sf"/>
</dbReference>
<dbReference type="AlphaFoldDB" id="A0A835QMJ1"/>
<dbReference type="Pfam" id="PF01593">
    <property type="entry name" value="Amino_oxidase"/>
    <property type="match status" value="1"/>
</dbReference>
<protein>
    <recommendedName>
        <fullName evidence="3">Amine oxidase domain-containing protein</fullName>
    </recommendedName>
</protein>
<dbReference type="GO" id="GO:0016491">
    <property type="term" value="F:oxidoreductase activity"/>
    <property type="evidence" value="ECO:0007669"/>
    <property type="project" value="InterPro"/>
</dbReference>
<dbReference type="Proteomes" id="UP000639772">
    <property type="component" value="Chromosome 7"/>
</dbReference>
<feature type="domain" description="Amine oxidase" evidence="3">
    <location>
        <begin position="17"/>
        <end position="240"/>
    </location>
</feature>
<dbReference type="SUPFAM" id="SSF51905">
    <property type="entry name" value="FAD/NAD(P)-binding domain"/>
    <property type="match status" value="1"/>
</dbReference>
<dbReference type="EMBL" id="JADCNM010000007">
    <property type="protein sequence ID" value="KAG0474313.1"/>
    <property type="molecule type" value="Genomic_DNA"/>
</dbReference>
<keyword evidence="2" id="KW-0809">Transit peptide</keyword>
<organism evidence="4 5">
    <name type="scientific">Vanilla planifolia</name>
    <name type="common">Vanilla</name>
    <dbReference type="NCBI Taxonomy" id="51239"/>
    <lineage>
        <taxon>Eukaryota</taxon>
        <taxon>Viridiplantae</taxon>
        <taxon>Streptophyta</taxon>
        <taxon>Embryophyta</taxon>
        <taxon>Tracheophyta</taxon>
        <taxon>Spermatophyta</taxon>
        <taxon>Magnoliopsida</taxon>
        <taxon>Liliopsida</taxon>
        <taxon>Asparagales</taxon>
        <taxon>Orchidaceae</taxon>
        <taxon>Vanilloideae</taxon>
        <taxon>Vanilleae</taxon>
        <taxon>Vanilla</taxon>
    </lineage>
</organism>